<dbReference type="AlphaFoldDB" id="A0ABC9WND4"/>
<dbReference type="Pfam" id="PF16317">
    <property type="entry name" value="Glyco_hydro_99"/>
    <property type="match status" value="1"/>
</dbReference>
<dbReference type="Gene3D" id="3.20.20.80">
    <property type="entry name" value="Glycosidases"/>
    <property type="match status" value="1"/>
</dbReference>
<dbReference type="EC" id="3.2.1.130" evidence="9"/>
<evidence type="ECO:0000256" key="5">
    <source>
        <dbReference type="ARBA" id="ARBA00022968"/>
    </source>
</evidence>
<keyword evidence="7" id="KW-0333">Golgi apparatus</keyword>
<dbReference type="EMBL" id="BAAFJT010000003">
    <property type="protein sequence ID" value="GAB0186324.1"/>
    <property type="molecule type" value="Genomic_DNA"/>
</dbReference>
<organism evidence="13 14">
    <name type="scientific">Grus japonensis</name>
    <name type="common">Japanese crane</name>
    <name type="synonym">Red-crowned crane</name>
    <dbReference type="NCBI Taxonomy" id="30415"/>
    <lineage>
        <taxon>Eukaryota</taxon>
        <taxon>Metazoa</taxon>
        <taxon>Chordata</taxon>
        <taxon>Craniata</taxon>
        <taxon>Vertebrata</taxon>
        <taxon>Euteleostomi</taxon>
        <taxon>Archelosauria</taxon>
        <taxon>Archosauria</taxon>
        <taxon>Dinosauria</taxon>
        <taxon>Saurischia</taxon>
        <taxon>Theropoda</taxon>
        <taxon>Coelurosauria</taxon>
        <taxon>Aves</taxon>
        <taxon>Neognathae</taxon>
        <taxon>Neoaves</taxon>
        <taxon>Gruiformes</taxon>
        <taxon>Gruidae</taxon>
        <taxon>Grus</taxon>
    </lineage>
</organism>
<proteinExistence type="inferred from homology"/>
<evidence type="ECO:0000313" key="13">
    <source>
        <dbReference type="EMBL" id="GAB0186324.1"/>
    </source>
</evidence>
<feature type="transmembrane region" description="Helical" evidence="12">
    <location>
        <begin position="211"/>
        <end position="228"/>
    </location>
</feature>
<name>A0ABC9WND4_GRUJA</name>
<keyword evidence="8 12" id="KW-0472">Membrane</keyword>
<evidence type="ECO:0000256" key="6">
    <source>
        <dbReference type="ARBA" id="ARBA00022989"/>
    </source>
</evidence>
<keyword evidence="6 12" id="KW-1133">Transmembrane helix</keyword>
<dbReference type="PANTHER" id="PTHR13572">
    <property type="entry name" value="ENDO-ALPHA-1,2-MANNOSIDASE"/>
    <property type="match status" value="1"/>
</dbReference>
<dbReference type="PANTHER" id="PTHR13572:SF1">
    <property type="entry name" value="GLYCOPROTEIN ENDO-ALPHA-1,2-MANNOSIDASE"/>
    <property type="match status" value="1"/>
</dbReference>
<protein>
    <recommendedName>
        <fullName evidence="10">Glycoprotein endo-alpha-1,2-mannosidase</fullName>
        <ecNumber evidence="9">3.2.1.130</ecNumber>
    </recommendedName>
</protein>
<dbReference type="InterPro" id="IPR026071">
    <property type="entry name" value="Glyco_Hydrolase_99"/>
</dbReference>
<gene>
    <name evidence="13" type="ORF">GRJ2_001097700</name>
</gene>
<evidence type="ECO:0000256" key="10">
    <source>
        <dbReference type="ARBA" id="ARBA00039288"/>
    </source>
</evidence>
<evidence type="ECO:0000256" key="11">
    <source>
        <dbReference type="ARBA" id="ARBA00049330"/>
    </source>
</evidence>
<dbReference type="CDD" id="cd11574">
    <property type="entry name" value="GH99"/>
    <property type="match status" value="1"/>
</dbReference>
<evidence type="ECO:0000256" key="2">
    <source>
        <dbReference type="ARBA" id="ARBA00009559"/>
    </source>
</evidence>
<accession>A0ABC9WND4</accession>
<dbReference type="GO" id="GO:0000139">
    <property type="term" value="C:Golgi membrane"/>
    <property type="evidence" value="ECO:0007669"/>
    <property type="project" value="UniProtKB-SubCell"/>
</dbReference>
<keyword evidence="4" id="KW-0378">Hydrolase</keyword>
<evidence type="ECO:0000256" key="9">
    <source>
        <dbReference type="ARBA" id="ARBA00038876"/>
    </source>
</evidence>
<dbReference type="GO" id="GO:0004569">
    <property type="term" value="F:glycoprotein endo-alpha-1,2-mannosidase activity"/>
    <property type="evidence" value="ECO:0007669"/>
    <property type="project" value="UniProtKB-EC"/>
</dbReference>
<comment type="subcellular location">
    <subcellularLocation>
        <location evidence="1">Golgi apparatus membrane</location>
        <topology evidence="1">Single-pass type II membrane protein</topology>
    </subcellularLocation>
</comment>
<evidence type="ECO:0000313" key="14">
    <source>
        <dbReference type="Proteomes" id="UP001623348"/>
    </source>
</evidence>
<sequence>MVDEKLNMSQQCTLAAQKANCILGCIKRSETSRSREVILPLYSAPVRPHLEYCVQLWGPQYKKDMELLGRVQRRATKLIQGLEHLSYEDRLRELGLFSLEKRRLWGDIIAAFQYLKGASKKAGEGLFTRACSDRTRGDGLKLKEGRFRLDIRKKFFPVRVGEALEQVAQRSCGCRIPGSVQGQLLEVSCGQNPSVWILNYDIMARFRRRTCIILLLFILFICSIMMALKTLRPDRAGFGDPFGLGLLPELQQRIVLLDNKQNSLNRVQGDTVTRVSNLHSITVNTMKASMAPVNKLEEELSSPNYNFHIFYYSWFGNPQFDGKYIHWNHPLLPHWDPKIANNYPKGRHNPPEDIGANFYPELGSYSSKDPSVIEAHMKQMRSASTGVIVLSWYPPGMADENGEPTDDLVPVILDYAHKYNLKVTFHIEPYKDRDDRSMYHNVKYIIDKYGGHPAFYRHKTSTGRFLPMFYVYDSYVTIPEIWANLLTASGSQTIRNTPYDALFIALLVEERHKHDIHRSGFDGMYTYFATNGFSYGSSHHNWASLKAFCDSNNLMFIPSVGPGYIDTSIRPWNNHNTRNRVNGKYYETAFSAALLVRPEIISITSFNEWHEGTQIEKAVPKRTGQVVYLDYKPHKPNVYLELTQKWSEKYRKEQEQWLM</sequence>
<evidence type="ECO:0000256" key="4">
    <source>
        <dbReference type="ARBA" id="ARBA00022801"/>
    </source>
</evidence>
<comment type="catalytic activity">
    <reaction evidence="11">
        <text>N-{alpha-Glc-(1-&gt;3)-alpha-Man-(1-&gt;2)-alpha-Man-(1-&gt;2)-alpha-Man-(1-&gt;3)-[alpha-Man-(1-&gt;2)-alpha-Man-(1-&gt;3)-[alpha-Man-(1-&gt;2)-alpha-Man-(1-&gt;6)]-alpha-Man-(1-&gt;6)]-beta-Man-(1-&gt;4)-beta-GlcNAc-(1-&gt;4)-beta-GlcNAc}-L-asparaginyl-[protein] + H2O = alpha-D-glucosyl-(1-&gt;3)-D-mannopyranose + N(4)-{alpha-D-Man-(1-&gt;2)-alpha-D-Man-(1-&gt;3)-[alpha-D-Man-(1-&gt;2)-alpha-D-Man-(1-&gt;3)-[alpha-D-Man-(1-&gt;2)-alpha-D-Man-(1-&gt;6)]-alpha-D-Man-(1-&gt;6)]-beta-D-Man-(1-&gt;4)-beta-D-GlaNAc-(1-&gt;4)-beta-D-GlcNAc}-L-asparaginyl-[protein] (N-glucan mannose isomer 8A1,2,3B1,2)</text>
        <dbReference type="Rhea" id="RHEA:54824"/>
        <dbReference type="Rhea" id="RHEA-COMP:14010"/>
        <dbReference type="Rhea" id="RHEA-COMP:14011"/>
        <dbReference type="ChEBI" id="CHEBI:15377"/>
        <dbReference type="ChEBI" id="CHEBI:52996"/>
        <dbReference type="ChEBI" id="CHEBI:59080"/>
        <dbReference type="ChEBI" id="CHEBI:60627"/>
        <dbReference type="EC" id="3.2.1.130"/>
    </reaction>
</comment>
<keyword evidence="14" id="KW-1185">Reference proteome</keyword>
<reference evidence="13 14" key="1">
    <citation type="submission" date="2024-06" db="EMBL/GenBank/DDBJ databases">
        <title>The draft genome of Grus japonensis, version 3.</title>
        <authorList>
            <person name="Nabeshima K."/>
            <person name="Suzuki S."/>
            <person name="Onuma M."/>
        </authorList>
    </citation>
    <scope>NUCLEOTIDE SEQUENCE [LARGE SCALE GENOMIC DNA]</scope>
    <source>
        <strain evidence="13 14">451A</strain>
    </source>
</reference>
<comment type="caution">
    <text evidence="13">The sequence shown here is derived from an EMBL/GenBank/DDBJ whole genome shotgun (WGS) entry which is preliminary data.</text>
</comment>
<evidence type="ECO:0000256" key="12">
    <source>
        <dbReference type="SAM" id="Phobius"/>
    </source>
</evidence>
<keyword evidence="3 12" id="KW-0812">Transmembrane</keyword>
<evidence type="ECO:0000256" key="7">
    <source>
        <dbReference type="ARBA" id="ARBA00023034"/>
    </source>
</evidence>
<comment type="similarity">
    <text evidence="2">Belongs to the glycosyl hydrolase 99 family.</text>
</comment>
<evidence type="ECO:0000256" key="8">
    <source>
        <dbReference type="ARBA" id="ARBA00023136"/>
    </source>
</evidence>
<dbReference type="Proteomes" id="UP001623348">
    <property type="component" value="Unassembled WGS sequence"/>
</dbReference>
<keyword evidence="5" id="KW-0735">Signal-anchor</keyword>
<evidence type="ECO:0000256" key="1">
    <source>
        <dbReference type="ARBA" id="ARBA00004323"/>
    </source>
</evidence>
<dbReference type="FunFam" id="3.20.20.80:FF:000019">
    <property type="entry name" value="glycoprotein endo-alpha-1,2-mannosidase"/>
    <property type="match status" value="1"/>
</dbReference>
<evidence type="ECO:0000256" key="3">
    <source>
        <dbReference type="ARBA" id="ARBA00022692"/>
    </source>
</evidence>